<proteinExistence type="predicted"/>
<organism evidence="1 2">
    <name type="scientific">Scophthalmus maximus</name>
    <name type="common">Turbot</name>
    <name type="synonym">Psetta maxima</name>
    <dbReference type="NCBI Taxonomy" id="52904"/>
    <lineage>
        <taxon>Eukaryota</taxon>
        <taxon>Metazoa</taxon>
        <taxon>Chordata</taxon>
        <taxon>Craniata</taxon>
        <taxon>Vertebrata</taxon>
        <taxon>Euteleostomi</taxon>
        <taxon>Actinopterygii</taxon>
        <taxon>Neopterygii</taxon>
        <taxon>Teleostei</taxon>
        <taxon>Neoteleostei</taxon>
        <taxon>Acanthomorphata</taxon>
        <taxon>Carangaria</taxon>
        <taxon>Pleuronectiformes</taxon>
        <taxon>Pleuronectoidei</taxon>
        <taxon>Scophthalmidae</taxon>
        <taxon>Scophthalmus</taxon>
    </lineage>
</organism>
<dbReference type="AlphaFoldDB" id="A0A6A4SLB6"/>
<protein>
    <submittedName>
        <fullName evidence="1">Uncharacterized protein</fullName>
    </submittedName>
</protein>
<dbReference type="Proteomes" id="UP000438429">
    <property type="component" value="Unassembled WGS sequence"/>
</dbReference>
<gene>
    <name evidence="1" type="ORF">F2P81_011318</name>
</gene>
<evidence type="ECO:0000313" key="1">
    <source>
        <dbReference type="EMBL" id="KAF0036006.1"/>
    </source>
</evidence>
<accession>A0A6A4SLB6</accession>
<sequence length="140" mass="15466">MLFFLQPSQPISATPANIGALSQVEAPIGLIGGLGESTFVAVGVGGLVSRSRSKRTSAVNTLSLIRPPRLNNMISMGNKTVKRVQVYWMLWREDLHRLYESHATFRFCRNVAKPPRRSVSLELIHCQKLSANQFSATDVA</sequence>
<comment type="caution">
    <text evidence="1">The sequence shown here is derived from an EMBL/GenBank/DDBJ whole genome shotgun (WGS) entry which is preliminary data.</text>
</comment>
<name>A0A6A4SLB6_SCOMX</name>
<dbReference type="EMBL" id="VEVO01000010">
    <property type="protein sequence ID" value="KAF0036006.1"/>
    <property type="molecule type" value="Genomic_DNA"/>
</dbReference>
<evidence type="ECO:0000313" key="2">
    <source>
        <dbReference type="Proteomes" id="UP000438429"/>
    </source>
</evidence>
<reference evidence="1 2" key="1">
    <citation type="submission" date="2019-06" db="EMBL/GenBank/DDBJ databases">
        <title>Draft genomes of female and male turbot (Scophthalmus maximus).</title>
        <authorList>
            <person name="Xu H."/>
            <person name="Xu X.-W."/>
            <person name="Shao C."/>
            <person name="Chen S."/>
        </authorList>
    </citation>
    <scope>NUCLEOTIDE SEQUENCE [LARGE SCALE GENOMIC DNA]</scope>
    <source>
        <strain evidence="1">Ysfricsl-2016a</strain>
        <tissue evidence="1">Blood</tissue>
    </source>
</reference>